<gene>
    <name evidence="1" type="ORF">RDV89_00560</name>
</gene>
<dbReference type="RefSeq" id="WP_315730499.1">
    <property type="nucleotide sequence ID" value="NZ_JAVYII010000001.1"/>
</dbReference>
<evidence type="ECO:0008006" key="3">
    <source>
        <dbReference type="Google" id="ProtNLM"/>
    </source>
</evidence>
<comment type="caution">
    <text evidence="1">The sequence shown here is derived from an EMBL/GenBank/DDBJ whole genome shotgun (WGS) entry which is preliminary data.</text>
</comment>
<proteinExistence type="predicted"/>
<evidence type="ECO:0000313" key="2">
    <source>
        <dbReference type="Proteomes" id="UP001268542"/>
    </source>
</evidence>
<evidence type="ECO:0000313" key="1">
    <source>
        <dbReference type="EMBL" id="MDT9591537.1"/>
    </source>
</evidence>
<reference evidence="1 2" key="1">
    <citation type="submission" date="2023-08" db="EMBL/GenBank/DDBJ databases">
        <title>Nocardioides seae sp. nov., a bacterium isolated from a soil.</title>
        <authorList>
            <person name="Wang X."/>
        </authorList>
    </citation>
    <scope>NUCLEOTIDE SEQUENCE [LARGE SCALE GENOMIC DNA]</scope>
    <source>
        <strain evidence="1 2">YZH12</strain>
    </source>
</reference>
<organism evidence="1 2">
    <name type="scientific">Nocardioides imazamoxiresistens</name>
    <dbReference type="NCBI Taxonomy" id="3231893"/>
    <lineage>
        <taxon>Bacteria</taxon>
        <taxon>Bacillati</taxon>
        <taxon>Actinomycetota</taxon>
        <taxon>Actinomycetes</taxon>
        <taxon>Propionibacteriales</taxon>
        <taxon>Nocardioidaceae</taxon>
        <taxon>Nocardioides</taxon>
    </lineage>
</organism>
<keyword evidence="2" id="KW-1185">Reference proteome</keyword>
<accession>A0ABU3PRN4</accession>
<sequence length="180" mass="19215">MSWTTFHRRGEVLAAVVEAANTRRDGLLPDDVPGVPETFRDELDLLGALQLRWHTRLSGRVERELSGQPLDLDDAVVRAWVATAGALPGVREVLDRALAVGVDPEADRLLATAVAKERMMLAAMAGRSSYDDDRAVAVGADVEERARAAWARVAGSAAARDAGADARPGLLDRLRAALAA</sequence>
<protein>
    <recommendedName>
        <fullName evidence="3">DUF222 domain-containing protein</fullName>
    </recommendedName>
</protein>
<dbReference type="Proteomes" id="UP001268542">
    <property type="component" value="Unassembled WGS sequence"/>
</dbReference>
<dbReference type="EMBL" id="JAVYII010000001">
    <property type="protein sequence ID" value="MDT9591537.1"/>
    <property type="molecule type" value="Genomic_DNA"/>
</dbReference>
<name>A0ABU3PRN4_9ACTN</name>